<name>A0AAJ8K0Q8_9TREE</name>
<feature type="region of interest" description="Disordered" evidence="1">
    <location>
        <begin position="90"/>
        <end position="137"/>
    </location>
</feature>
<feature type="compositionally biased region" description="Basic residues" evidence="1">
    <location>
        <begin position="93"/>
        <end position="104"/>
    </location>
</feature>
<feature type="region of interest" description="Disordered" evidence="1">
    <location>
        <begin position="253"/>
        <end position="291"/>
    </location>
</feature>
<keyword evidence="3" id="KW-1185">Reference proteome</keyword>
<evidence type="ECO:0008006" key="4">
    <source>
        <dbReference type="Google" id="ProtNLM"/>
    </source>
</evidence>
<evidence type="ECO:0000313" key="2">
    <source>
        <dbReference type="EMBL" id="WVW78845.1"/>
    </source>
</evidence>
<proteinExistence type="predicted"/>
<feature type="compositionally biased region" description="Gly residues" evidence="1">
    <location>
        <begin position="266"/>
        <end position="277"/>
    </location>
</feature>
<evidence type="ECO:0000256" key="1">
    <source>
        <dbReference type="SAM" id="MobiDB-lite"/>
    </source>
</evidence>
<gene>
    <name evidence="2" type="ORF">I302_100808</name>
</gene>
<dbReference type="AlphaFoldDB" id="A0AAJ8K0Q8"/>
<protein>
    <recommendedName>
        <fullName evidence="4">Transcription initiation factor TFIID subunit 8</fullName>
    </recommendedName>
</protein>
<sequence length="291" mass="32199">MSTMRSLPSNSSSNYLPPNIPQTYIRQTIVDLLLKRGFEGAEAGALTEIERLLEHHITNLFQESLEFAHLSGRREVNALDLVSAQEESGWGVRRMKRESKRRRGKENASEVTYDPSLSTPPSPSLPSLSSLLDEQQDQAEDIKPDLSKARGVKPSYSQEWFPSLPEKWTLISPTDDTYVNLVLNRYIAVRDQADDSPSSILRGQNIPTSTDDSTPPNQPMQVTSALLDFIKLTATERGDIPPELGVVNYHRTSHRQDTSPDYDGGNRLGIGKGGGGGVKRKWGVKGVSARS</sequence>
<dbReference type="GO" id="GO:0046982">
    <property type="term" value="F:protein heterodimerization activity"/>
    <property type="evidence" value="ECO:0007669"/>
    <property type="project" value="InterPro"/>
</dbReference>
<dbReference type="CDD" id="cd00076">
    <property type="entry name" value="HFD_SF"/>
    <property type="match status" value="1"/>
</dbReference>
<dbReference type="RefSeq" id="XP_065725223.1">
    <property type="nucleotide sequence ID" value="XM_065869151.1"/>
</dbReference>
<dbReference type="InterPro" id="IPR009072">
    <property type="entry name" value="Histone-fold"/>
</dbReference>
<feature type="region of interest" description="Disordered" evidence="1">
    <location>
        <begin position="194"/>
        <end position="218"/>
    </location>
</feature>
<dbReference type="Proteomes" id="UP000092730">
    <property type="component" value="Chromosome 1"/>
</dbReference>
<feature type="compositionally biased region" description="Polar residues" evidence="1">
    <location>
        <begin position="195"/>
        <end position="218"/>
    </location>
</feature>
<dbReference type="GeneID" id="30208580"/>
<dbReference type="KEGG" id="kbi:30208580"/>
<reference evidence="2" key="2">
    <citation type="submission" date="2024-02" db="EMBL/GenBank/DDBJ databases">
        <title>Comparative genomics of Cryptococcus and Kwoniella reveals pathogenesis evolution and contrasting modes of karyotype evolution via chromosome fusion or intercentromeric recombination.</title>
        <authorList>
            <person name="Coelho M.A."/>
            <person name="David-Palma M."/>
            <person name="Shea T."/>
            <person name="Bowers K."/>
            <person name="McGinley-Smith S."/>
            <person name="Mohammad A.W."/>
            <person name="Gnirke A."/>
            <person name="Yurkov A.M."/>
            <person name="Nowrousian M."/>
            <person name="Sun S."/>
            <person name="Cuomo C.A."/>
            <person name="Heitman J."/>
        </authorList>
    </citation>
    <scope>NUCLEOTIDE SEQUENCE</scope>
    <source>
        <strain evidence="2">CBS 10118</strain>
    </source>
</reference>
<evidence type="ECO:0000313" key="3">
    <source>
        <dbReference type="Proteomes" id="UP000092730"/>
    </source>
</evidence>
<dbReference type="EMBL" id="CP144541">
    <property type="protein sequence ID" value="WVW78845.1"/>
    <property type="molecule type" value="Genomic_DNA"/>
</dbReference>
<organism evidence="2 3">
    <name type="scientific">Kwoniella bestiolae CBS 10118</name>
    <dbReference type="NCBI Taxonomy" id="1296100"/>
    <lineage>
        <taxon>Eukaryota</taxon>
        <taxon>Fungi</taxon>
        <taxon>Dikarya</taxon>
        <taxon>Basidiomycota</taxon>
        <taxon>Agaricomycotina</taxon>
        <taxon>Tremellomycetes</taxon>
        <taxon>Tremellales</taxon>
        <taxon>Cryptococcaceae</taxon>
        <taxon>Kwoniella</taxon>
    </lineage>
</organism>
<accession>A0AAJ8K0Q8</accession>
<reference evidence="2" key="1">
    <citation type="submission" date="2013-07" db="EMBL/GenBank/DDBJ databases">
        <authorList>
            <consortium name="The Broad Institute Genome Sequencing Platform"/>
            <person name="Cuomo C."/>
            <person name="Litvintseva A."/>
            <person name="Chen Y."/>
            <person name="Heitman J."/>
            <person name="Sun S."/>
            <person name="Springer D."/>
            <person name="Dromer F."/>
            <person name="Young S.K."/>
            <person name="Zeng Q."/>
            <person name="Gargeya S."/>
            <person name="Fitzgerald M."/>
            <person name="Abouelleil A."/>
            <person name="Alvarado L."/>
            <person name="Berlin A.M."/>
            <person name="Chapman S.B."/>
            <person name="Dewar J."/>
            <person name="Goldberg J."/>
            <person name="Griggs A."/>
            <person name="Gujja S."/>
            <person name="Hansen M."/>
            <person name="Howarth C."/>
            <person name="Imamovic A."/>
            <person name="Larimer J."/>
            <person name="McCowan C."/>
            <person name="Murphy C."/>
            <person name="Pearson M."/>
            <person name="Priest M."/>
            <person name="Roberts A."/>
            <person name="Saif S."/>
            <person name="Shea T."/>
            <person name="Sykes S."/>
            <person name="Wortman J."/>
            <person name="Nusbaum C."/>
            <person name="Birren B."/>
        </authorList>
    </citation>
    <scope>NUCLEOTIDE SEQUENCE</scope>
    <source>
        <strain evidence="2">CBS 10118</strain>
    </source>
</reference>
<dbReference type="Gene3D" id="1.10.20.10">
    <property type="entry name" value="Histone, subunit A"/>
    <property type="match status" value="1"/>
</dbReference>